<dbReference type="GO" id="GO:0005524">
    <property type="term" value="F:ATP binding"/>
    <property type="evidence" value="ECO:0007669"/>
    <property type="project" value="UniProtKB-KW"/>
</dbReference>
<gene>
    <name evidence="4" type="ORF">QTN89_21475</name>
</gene>
<evidence type="ECO:0000259" key="3">
    <source>
        <dbReference type="PROSITE" id="PS50893"/>
    </source>
</evidence>
<dbReference type="InterPro" id="IPR017871">
    <property type="entry name" value="ABC_transporter-like_CS"/>
</dbReference>
<dbReference type="InterPro" id="IPR003593">
    <property type="entry name" value="AAA+_ATPase"/>
</dbReference>
<dbReference type="PANTHER" id="PTHR43582:SF2">
    <property type="entry name" value="LINEARMYCIN RESISTANCE ATP-BINDING PROTEIN LNRL"/>
    <property type="match status" value="1"/>
</dbReference>
<dbReference type="RefSeq" id="WP_149499475.1">
    <property type="nucleotide sequence ID" value="NZ_JAJMQV010000036.1"/>
</dbReference>
<reference evidence="4 5" key="1">
    <citation type="submission" date="2023-06" db="EMBL/GenBank/DDBJ databases">
        <title>Roseiconus lacunae JC819 isolated from Gulf of Mannar region, Tamil Nadu.</title>
        <authorList>
            <person name="Pk S."/>
            <person name="Ch S."/>
            <person name="Ch V.R."/>
        </authorList>
    </citation>
    <scope>NUCLEOTIDE SEQUENCE [LARGE SCALE GENOMIC DNA]</scope>
    <source>
        <strain evidence="4 5">JC819</strain>
    </source>
</reference>
<dbReference type="PROSITE" id="PS50893">
    <property type="entry name" value="ABC_TRANSPORTER_2"/>
    <property type="match status" value="1"/>
</dbReference>
<keyword evidence="5" id="KW-1185">Reference proteome</keyword>
<dbReference type="Pfam" id="PF00005">
    <property type="entry name" value="ABC_tran"/>
    <property type="match status" value="1"/>
</dbReference>
<evidence type="ECO:0000256" key="2">
    <source>
        <dbReference type="ARBA" id="ARBA00022840"/>
    </source>
</evidence>
<accession>A0ABT7PNH4</accession>
<dbReference type="SMART" id="SM00382">
    <property type="entry name" value="AAA"/>
    <property type="match status" value="1"/>
</dbReference>
<proteinExistence type="predicted"/>
<dbReference type="SUPFAM" id="SSF52540">
    <property type="entry name" value="P-loop containing nucleoside triphosphate hydrolases"/>
    <property type="match status" value="1"/>
</dbReference>
<sequence length="319" mass="35578">MIQPDLLPLRIKNLKKRFGTFEALRGVSFELRHGERLAFLGTNGAGKTTMIRALAGRTKPTGGSIEVFGDSARSVTAKRAIGFVPQEIALYGDLTTRENLVAFAKFHGVRRGEISKRVDWALQWTGLHDRSRDLVRTFSGGMKRRVNLACGVMHEPRILLLDEPTVGVDPQSRERIFAMLDELSDGGTSLLLTTHHLDEAQQRSDRIVILDGGQVVADGTIDELVHQTIGSSRLVKVRLDRPMAKAVRYLHQYNRLPAEQLVGHPGSAAFETRIESVTDQLTPMLEAIQRDGYRITDMELQTPSLHHVFLSLTGNELRD</sequence>
<dbReference type="InterPro" id="IPR027417">
    <property type="entry name" value="P-loop_NTPase"/>
</dbReference>
<dbReference type="Gene3D" id="3.40.50.300">
    <property type="entry name" value="P-loop containing nucleotide triphosphate hydrolases"/>
    <property type="match status" value="1"/>
</dbReference>
<dbReference type="InterPro" id="IPR003439">
    <property type="entry name" value="ABC_transporter-like_ATP-bd"/>
</dbReference>
<keyword evidence="2 4" id="KW-0067">ATP-binding</keyword>
<name>A0ABT7PNH4_9BACT</name>
<keyword evidence="1" id="KW-0547">Nucleotide-binding</keyword>
<evidence type="ECO:0000256" key="1">
    <source>
        <dbReference type="ARBA" id="ARBA00022741"/>
    </source>
</evidence>
<comment type="caution">
    <text evidence="4">The sequence shown here is derived from an EMBL/GenBank/DDBJ whole genome shotgun (WGS) entry which is preliminary data.</text>
</comment>
<dbReference type="EMBL" id="JASZZN010000018">
    <property type="protein sequence ID" value="MDM4018033.1"/>
    <property type="molecule type" value="Genomic_DNA"/>
</dbReference>
<evidence type="ECO:0000313" key="4">
    <source>
        <dbReference type="EMBL" id="MDM4018033.1"/>
    </source>
</evidence>
<feature type="domain" description="ABC transporter" evidence="3">
    <location>
        <begin position="9"/>
        <end position="237"/>
    </location>
</feature>
<dbReference type="Proteomes" id="UP001239462">
    <property type="component" value="Unassembled WGS sequence"/>
</dbReference>
<dbReference type="PANTHER" id="PTHR43582">
    <property type="entry name" value="LINEARMYCIN RESISTANCE ATP-BINDING PROTEIN LNRL"/>
    <property type="match status" value="1"/>
</dbReference>
<dbReference type="PROSITE" id="PS00211">
    <property type="entry name" value="ABC_TRANSPORTER_1"/>
    <property type="match status" value="1"/>
</dbReference>
<organism evidence="4 5">
    <name type="scientific">Roseiconus lacunae</name>
    <dbReference type="NCBI Taxonomy" id="2605694"/>
    <lineage>
        <taxon>Bacteria</taxon>
        <taxon>Pseudomonadati</taxon>
        <taxon>Planctomycetota</taxon>
        <taxon>Planctomycetia</taxon>
        <taxon>Pirellulales</taxon>
        <taxon>Pirellulaceae</taxon>
        <taxon>Roseiconus</taxon>
    </lineage>
</organism>
<evidence type="ECO:0000313" key="5">
    <source>
        <dbReference type="Proteomes" id="UP001239462"/>
    </source>
</evidence>
<protein>
    <submittedName>
        <fullName evidence="4">ABC transporter ATP-binding protein</fullName>
    </submittedName>
</protein>